<feature type="domain" description="Peptidase S9 prolyl oligopeptidase catalytic" evidence="1">
    <location>
        <begin position="492"/>
        <end position="690"/>
    </location>
</feature>
<dbReference type="SUPFAM" id="SSF82171">
    <property type="entry name" value="DPP6 N-terminal domain-like"/>
    <property type="match status" value="1"/>
</dbReference>
<evidence type="ECO:0000259" key="2">
    <source>
        <dbReference type="Pfam" id="PF00930"/>
    </source>
</evidence>
<dbReference type="InterPro" id="IPR002470">
    <property type="entry name" value="Peptidase_S9A"/>
</dbReference>
<dbReference type="InterPro" id="IPR002469">
    <property type="entry name" value="Peptidase_S9B_N"/>
</dbReference>
<evidence type="ECO:0000313" key="4">
    <source>
        <dbReference type="Proteomes" id="UP001216579"/>
    </source>
</evidence>
<dbReference type="InterPro" id="IPR050278">
    <property type="entry name" value="Serine_Prot_S9B/DPPIV"/>
</dbReference>
<dbReference type="InterPro" id="IPR029058">
    <property type="entry name" value="AB_hydrolase_fold"/>
</dbReference>
<proteinExistence type="predicted"/>
<dbReference type="PANTHER" id="PTHR11731">
    <property type="entry name" value="PROTEASE FAMILY S9B,C DIPEPTIDYL-PEPTIDASE IV-RELATED"/>
    <property type="match status" value="1"/>
</dbReference>
<dbReference type="Gene3D" id="3.40.50.1820">
    <property type="entry name" value="alpha/beta hydrolase"/>
    <property type="match status" value="1"/>
</dbReference>
<dbReference type="RefSeq" id="WP_276094858.1">
    <property type="nucleotide sequence ID" value="NZ_JARJBC010000013.1"/>
</dbReference>
<dbReference type="SUPFAM" id="SSF53474">
    <property type="entry name" value="alpha/beta-Hydrolases"/>
    <property type="match status" value="1"/>
</dbReference>
<dbReference type="PANTHER" id="PTHR11731:SF193">
    <property type="entry name" value="DIPEPTIDYL PEPTIDASE 9"/>
    <property type="match status" value="1"/>
</dbReference>
<dbReference type="Gene3D" id="2.140.10.30">
    <property type="entry name" value="Dipeptidylpeptidase IV, N-terminal domain"/>
    <property type="match status" value="1"/>
</dbReference>
<dbReference type="Proteomes" id="UP001216579">
    <property type="component" value="Unassembled WGS sequence"/>
</dbReference>
<evidence type="ECO:0000313" key="3">
    <source>
        <dbReference type="EMBL" id="MDF3291693.1"/>
    </source>
</evidence>
<dbReference type="EMBL" id="JARJBC010000013">
    <property type="protein sequence ID" value="MDF3291693.1"/>
    <property type="molecule type" value="Genomic_DNA"/>
</dbReference>
<protein>
    <submittedName>
        <fullName evidence="3">Prolyl oligopeptidase family serine peptidase</fullName>
    </submittedName>
</protein>
<name>A0ABT5ZPD2_9ACTN</name>
<accession>A0ABT5ZPD2</accession>
<comment type="caution">
    <text evidence="3">The sequence shown here is derived from an EMBL/GenBank/DDBJ whole genome shotgun (WGS) entry which is preliminary data.</text>
</comment>
<keyword evidence="4" id="KW-1185">Reference proteome</keyword>
<sequence length="697" mass="75664">MVAFDSAEFPSQLARTGRFTYGAPRAFTVSPDGERVLFLRSRAGDDPVCCLWMYQDGTEHLLADPAELDAGDAELPPEELTRRERARERAVGIVGYATDAAVRTVAFALGGRLWTVDTAHGTPRPVRTVGPLVDPRPDPTGARIAYVCGGAMYVVELDGGTNRMLARSEGPHIGYGLAEHAAAESMGRSRGYWWAPDGSRLLVARVDESAVQRWWISDPAHPDRAPRSMAYPVAGTANAEVTLHIVDLAGGRTEVAWDRAAFEYVAAAVWDAHGPLVTVQSRDQRTVRVLEVDPETGATALAHEQRDPAWVQLVPGTPARTASGRLVRADERDDTRRLSIGDGAVTPPGRQLREVLGVSGERVLFTASEEPTEVHVWSRDPEEGLTRLSTEPGVHTAALGGRTVVLDSRTADGRAFTVLRDGQPVGTVASFAERPVVTPRISWLRTGERGIRTALLLPSWYAPGTRLPVLLCPYAGHGMQLAVATRDWWLCEAQWFAEAGFAVVVADGRGTPGRGPRWEKAFHGDKLSAALEDQVTAVLGAAEHCRDLDLTRTAIRGWSYGGYLAAAAVLRRPDVFHAAVAGAAPFDQRLYDTHWQERFLGHPDEQPENYDRCSLIADAPRLRRPLLLVHGLADDNVTAAHTLRMSAALLAAGRPHTVLPLSGVSHAVLGARAVERLLLFQRDFLRDALGRTDGAGR</sequence>
<dbReference type="InterPro" id="IPR001375">
    <property type="entry name" value="Peptidase_S9_cat"/>
</dbReference>
<gene>
    <name evidence="3" type="ORF">P3G67_21180</name>
</gene>
<organism evidence="3 4">
    <name type="scientific">Streptomyces silvisoli</name>
    <dbReference type="NCBI Taxonomy" id="3034235"/>
    <lineage>
        <taxon>Bacteria</taxon>
        <taxon>Bacillati</taxon>
        <taxon>Actinomycetota</taxon>
        <taxon>Actinomycetes</taxon>
        <taxon>Kitasatosporales</taxon>
        <taxon>Streptomycetaceae</taxon>
        <taxon>Streptomyces</taxon>
    </lineage>
</organism>
<evidence type="ECO:0000259" key="1">
    <source>
        <dbReference type="Pfam" id="PF00326"/>
    </source>
</evidence>
<dbReference type="Pfam" id="PF00930">
    <property type="entry name" value="DPPIV_N"/>
    <property type="match status" value="1"/>
</dbReference>
<dbReference type="Pfam" id="PF00326">
    <property type="entry name" value="Peptidase_S9"/>
    <property type="match status" value="1"/>
</dbReference>
<reference evidence="3 4" key="1">
    <citation type="submission" date="2023-03" db="EMBL/GenBank/DDBJ databases">
        <title>Draft genome sequence of Streptomyces sp. RB6PN23 isolated from peat swamp forest in Thailand.</title>
        <authorList>
            <person name="Klaysubun C."/>
            <person name="Duangmal K."/>
        </authorList>
    </citation>
    <scope>NUCLEOTIDE SEQUENCE [LARGE SCALE GENOMIC DNA]</scope>
    <source>
        <strain evidence="3 4">RB6PN23</strain>
    </source>
</reference>
<feature type="domain" description="Dipeptidylpeptidase IV N-terminal" evidence="2">
    <location>
        <begin position="110"/>
        <end position="395"/>
    </location>
</feature>
<dbReference type="PRINTS" id="PR00862">
    <property type="entry name" value="PROLIGOPTASE"/>
</dbReference>